<name>A0ABR8MPJ2_9BACL</name>
<dbReference type="InterPro" id="IPR001647">
    <property type="entry name" value="HTH_TetR"/>
</dbReference>
<evidence type="ECO:0000259" key="3">
    <source>
        <dbReference type="PROSITE" id="PS50977"/>
    </source>
</evidence>
<sequence length="201" mass="23128">MNGFERRKSAIKEKIMNTVLEMLRTCEPRNIRIADIAAAADVSQVTIYNYFGNKDALVRESIRKYMNSNYARFEQFMNGNPTLKEIVQYTIKLDKETFETYSPAMFQQMLTSDPELASYIEVLYREQAAPMLVRIIEEGKKKGEIAESMSTSTIMAYIGMLKQQSHTLLELAHQSGRSGEFMEEIINLFFYGIRGEEPGRS</sequence>
<evidence type="ECO:0000313" key="4">
    <source>
        <dbReference type="EMBL" id="MBD3917236.1"/>
    </source>
</evidence>
<dbReference type="InterPro" id="IPR009057">
    <property type="entry name" value="Homeodomain-like_sf"/>
</dbReference>
<dbReference type="Gene3D" id="1.10.357.10">
    <property type="entry name" value="Tetracycline Repressor, domain 2"/>
    <property type="match status" value="1"/>
</dbReference>
<dbReference type="PANTHER" id="PTHR43479:SF21">
    <property type="entry name" value="TRANSCRIPTIONAL REGULATOR, TETR FAMILY"/>
    <property type="match status" value="1"/>
</dbReference>
<dbReference type="Gene3D" id="1.10.10.60">
    <property type="entry name" value="Homeodomain-like"/>
    <property type="match status" value="1"/>
</dbReference>
<organism evidence="4 5">
    <name type="scientific">Paenibacillus terricola</name>
    <dbReference type="NCBI Taxonomy" id="2763503"/>
    <lineage>
        <taxon>Bacteria</taxon>
        <taxon>Bacillati</taxon>
        <taxon>Bacillota</taxon>
        <taxon>Bacilli</taxon>
        <taxon>Bacillales</taxon>
        <taxon>Paenibacillaceae</taxon>
        <taxon>Paenibacillus</taxon>
    </lineage>
</organism>
<dbReference type="EMBL" id="JACXZA010000001">
    <property type="protein sequence ID" value="MBD3917236.1"/>
    <property type="molecule type" value="Genomic_DNA"/>
</dbReference>
<dbReference type="Pfam" id="PF00440">
    <property type="entry name" value="TetR_N"/>
    <property type="match status" value="1"/>
</dbReference>
<keyword evidence="5" id="KW-1185">Reference proteome</keyword>
<dbReference type="PROSITE" id="PS50977">
    <property type="entry name" value="HTH_TETR_2"/>
    <property type="match status" value="1"/>
</dbReference>
<gene>
    <name evidence="4" type="ORF">H8B09_00600</name>
</gene>
<comment type="caution">
    <text evidence="4">The sequence shown here is derived from an EMBL/GenBank/DDBJ whole genome shotgun (WGS) entry which is preliminary data.</text>
</comment>
<feature type="DNA-binding region" description="H-T-H motif" evidence="2">
    <location>
        <begin position="32"/>
        <end position="51"/>
    </location>
</feature>
<accession>A0ABR8MPJ2</accession>
<evidence type="ECO:0000313" key="5">
    <source>
        <dbReference type="Proteomes" id="UP000609346"/>
    </source>
</evidence>
<dbReference type="RefSeq" id="WP_191201558.1">
    <property type="nucleotide sequence ID" value="NZ_JACXZA010000001.1"/>
</dbReference>
<dbReference type="InterPro" id="IPR050624">
    <property type="entry name" value="HTH-type_Tx_Regulator"/>
</dbReference>
<dbReference type="SUPFAM" id="SSF46689">
    <property type="entry name" value="Homeodomain-like"/>
    <property type="match status" value="1"/>
</dbReference>
<dbReference type="InterPro" id="IPR036271">
    <property type="entry name" value="Tet_transcr_reg_TetR-rel_C_sf"/>
</dbReference>
<feature type="domain" description="HTH tetR-type" evidence="3">
    <location>
        <begin position="9"/>
        <end position="69"/>
    </location>
</feature>
<dbReference type="Proteomes" id="UP000609346">
    <property type="component" value="Unassembled WGS sequence"/>
</dbReference>
<dbReference type="PANTHER" id="PTHR43479">
    <property type="entry name" value="ACREF/ENVCD OPERON REPRESSOR-RELATED"/>
    <property type="match status" value="1"/>
</dbReference>
<evidence type="ECO:0000256" key="2">
    <source>
        <dbReference type="PROSITE-ProRule" id="PRU00335"/>
    </source>
</evidence>
<dbReference type="SUPFAM" id="SSF48498">
    <property type="entry name" value="Tetracyclin repressor-like, C-terminal domain"/>
    <property type="match status" value="1"/>
</dbReference>
<proteinExistence type="predicted"/>
<evidence type="ECO:0000256" key="1">
    <source>
        <dbReference type="ARBA" id="ARBA00023125"/>
    </source>
</evidence>
<reference evidence="4 5" key="1">
    <citation type="submission" date="2020-09" db="EMBL/GenBank/DDBJ databases">
        <title>Paenibacillus sp. strain PR3 16S rRNA gene Genome sequencing and assembly.</title>
        <authorList>
            <person name="Kim J."/>
        </authorList>
    </citation>
    <scope>NUCLEOTIDE SEQUENCE [LARGE SCALE GENOMIC DNA]</scope>
    <source>
        <strain evidence="4 5">PR3</strain>
    </source>
</reference>
<keyword evidence="1 2" id="KW-0238">DNA-binding</keyword>
<protein>
    <submittedName>
        <fullName evidence="4">TetR/AcrR family transcriptional regulator</fullName>
    </submittedName>
</protein>